<dbReference type="InterPro" id="IPR036188">
    <property type="entry name" value="FAD/NAD-bd_sf"/>
</dbReference>
<dbReference type="PANTHER" id="PTHR13847:SF289">
    <property type="entry name" value="GLYCINE OXIDASE"/>
    <property type="match status" value="1"/>
</dbReference>
<accession>A0A1G7G1U7</accession>
<dbReference type="STRING" id="282683.SAMN04488105_10857"/>
<feature type="domain" description="FAD dependent oxidoreductase" evidence="3">
    <location>
        <begin position="13"/>
        <end position="402"/>
    </location>
</feature>
<evidence type="ECO:0000256" key="1">
    <source>
        <dbReference type="ARBA" id="ARBA00023002"/>
    </source>
</evidence>
<sequence>MTETTPSAAAPMIVIGAGIVGVMTALELQRRGAPVLLVDREGPAAGCSYGNGGAIGPNTCTPFAMPGILRKIPRWYLDPDGPVTVSPSWALRSVPWILRWILGSRAAAATASARGMRFLHAGCLDAYRAALGPELAAGLLREDGYLYLYEGDQQGRGELAAAAIREALGVPSEELDAGRIREIEPDLAGIFRRGLKLPGNGHTVNPKRLVDTLFGIFQRGGGRFLRSEVLGFELRDGRVVALRTGDGQVAAGGVALCAGIGSGGLAAELGARLPLVAERGYHVVFGESDVRLNHKIMNGTRGFGATGMEMGLQVTGTVELDSPGTAPNWRRAEALARGARQMFREGALGPVSSRWMGNRPSLPDSLPVIDRAPRAANAVLAFGHSHWGLSGAPRTASLAADLLAGREAPPELRPFRASRF</sequence>
<gene>
    <name evidence="4" type="ORF">SAMN04488105_10857</name>
</gene>
<evidence type="ECO:0000256" key="2">
    <source>
        <dbReference type="SAM" id="Phobius"/>
    </source>
</evidence>
<dbReference type="SUPFAM" id="SSF51905">
    <property type="entry name" value="FAD/NAD(P)-binding domain"/>
    <property type="match status" value="1"/>
</dbReference>
<feature type="transmembrane region" description="Helical" evidence="2">
    <location>
        <begin position="6"/>
        <end position="26"/>
    </location>
</feature>
<keyword evidence="2" id="KW-0812">Transmembrane</keyword>
<evidence type="ECO:0000259" key="3">
    <source>
        <dbReference type="Pfam" id="PF01266"/>
    </source>
</evidence>
<name>A0A1G7G1U7_9RHOB</name>
<organism evidence="4 5">
    <name type="scientific">Salipiger thiooxidans</name>
    <dbReference type="NCBI Taxonomy" id="282683"/>
    <lineage>
        <taxon>Bacteria</taxon>
        <taxon>Pseudomonadati</taxon>
        <taxon>Pseudomonadota</taxon>
        <taxon>Alphaproteobacteria</taxon>
        <taxon>Rhodobacterales</taxon>
        <taxon>Roseobacteraceae</taxon>
        <taxon>Salipiger</taxon>
    </lineage>
</organism>
<dbReference type="GO" id="GO:0005737">
    <property type="term" value="C:cytoplasm"/>
    <property type="evidence" value="ECO:0007669"/>
    <property type="project" value="TreeGrafter"/>
</dbReference>
<dbReference type="Gene3D" id="3.50.50.60">
    <property type="entry name" value="FAD/NAD(P)-binding domain"/>
    <property type="match status" value="2"/>
</dbReference>
<keyword evidence="2" id="KW-0472">Membrane</keyword>
<dbReference type="RefSeq" id="WP_089959847.1">
    <property type="nucleotide sequence ID" value="NZ_FNAV01000008.1"/>
</dbReference>
<protein>
    <submittedName>
        <fullName evidence="4">D-amino-acid dehydrogenase</fullName>
    </submittedName>
</protein>
<dbReference type="Pfam" id="PF01266">
    <property type="entry name" value="DAO"/>
    <property type="match status" value="1"/>
</dbReference>
<dbReference type="Gene3D" id="3.30.9.10">
    <property type="entry name" value="D-Amino Acid Oxidase, subunit A, domain 2"/>
    <property type="match status" value="1"/>
</dbReference>
<dbReference type="InterPro" id="IPR006076">
    <property type="entry name" value="FAD-dep_OxRdtase"/>
</dbReference>
<keyword evidence="2" id="KW-1133">Transmembrane helix</keyword>
<dbReference type="OrthoDB" id="9805337at2"/>
<dbReference type="EMBL" id="FNAV01000008">
    <property type="protein sequence ID" value="SDE82029.1"/>
    <property type="molecule type" value="Genomic_DNA"/>
</dbReference>
<keyword evidence="5" id="KW-1185">Reference proteome</keyword>
<evidence type="ECO:0000313" key="5">
    <source>
        <dbReference type="Proteomes" id="UP000198994"/>
    </source>
</evidence>
<dbReference type="AlphaFoldDB" id="A0A1G7G1U7"/>
<dbReference type="Proteomes" id="UP000198994">
    <property type="component" value="Unassembled WGS sequence"/>
</dbReference>
<dbReference type="SUPFAM" id="SSF54373">
    <property type="entry name" value="FAD-linked reductases, C-terminal domain"/>
    <property type="match status" value="1"/>
</dbReference>
<reference evidence="5" key="1">
    <citation type="submission" date="2016-10" db="EMBL/GenBank/DDBJ databases">
        <authorList>
            <person name="Varghese N."/>
            <person name="Submissions S."/>
        </authorList>
    </citation>
    <scope>NUCLEOTIDE SEQUENCE [LARGE SCALE GENOMIC DNA]</scope>
    <source>
        <strain evidence="5">DSM 10146</strain>
    </source>
</reference>
<keyword evidence="1" id="KW-0560">Oxidoreductase</keyword>
<evidence type="ECO:0000313" key="4">
    <source>
        <dbReference type="EMBL" id="SDE82029.1"/>
    </source>
</evidence>
<dbReference type="GO" id="GO:0016491">
    <property type="term" value="F:oxidoreductase activity"/>
    <property type="evidence" value="ECO:0007669"/>
    <property type="project" value="UniProtKB-KW"/>
</dbReference>
<dbReference type="PANTHER" id="PTHR13847">
    <property type="entry name" value="SARCOSINE DEHYDROGENASE-RELATED"/>
    <property type="match status" value="1"/>
</dbReference>
<proteinExistence type="predicted"/>